<name>A0A520MT42_9GAMM</name>
<evidence type="ECO:0000313" key="4">
    <source>
        <dbReference type="EMBL" id="RZO24391.1"/>
    </source>
</evidence>
<dbReference type="Proteomes" id="UP000320146">
    <property type="component" value="Unassembled WGS sequence"/>
</dbReference>
<keyword evidence="1" id="KW-0479">Metal-binding</keyword>
<organism evidence="4 5">
    <name type="scientific">SAR86 cluster bacterium</name>
    <dbReference type="NCBI Taxonomy" id="2030880"/>
    <lineage>
        <taxon>Bacteria</taxon>
        <taxon>Pseudomonadati</taxon>
        <taxon>Pseudomonadota</taxon>
        <taxon>Gammaproteobacteria</taxon>
        <taxon>SAR86 cluster</taxon>
    </lineage>
</organism>
<dbReference type="Pfam" id="PF04166">
    <property type="entry name" value="PdxA"/>
    <property type="match status" value="1"/>
</dbReference>
<dbReference type="Gene3D" id="3.40.718.10">
    <property type="entry name" value="Isopropylmalate Dehydrogenase"/>
    <property type="match status" value="1"/>
</dbReference>
<proteinExistence type="predicted"/>
<dbReference type="NCBIfam" id="TIGR00557">
    <property type="entry name" value="pdxA"/>
    <property type="match status" value="1"/>
</dbReference>
<keyword evidence="2 4" id="KW-0560">Oxidoreductase</keyword>
<evidence type="ECO:0000256" key="2">
    <source>
        <dbReference type="ARBA" id="ARBA00023002"/>
    </source>
</evidence>
<sequence length="323" mass="35333">MTSKPAYISLGDPSGIGPEVFIKSLQSPEIYENLSSFIVVSSEDVIKKTLKNLNQSYKINLILNKTDISNEAINILNVDGCHDYDLGSPKEANAKYILDCLKKASDLSEKNKSCLVTGPINKKVLSSYEKNFSGHTEFLKTRFKSDEVLMFLSNGALHLGIITTHIPLSQVSNSISKELILKKYKLLDNGLKNIFKISKPRIGVLGLNPHAGESGTIGNEEKEVISPAINELIDNGYDAIGPVSADTAFAAGNYDAVLSMYHDQALPVIKTLDFNKTVNITLGLPFLRVSVDHGTAENIAADYSANNESMLEAMRISLNRHET</sequence>
<dbReference type="InterPro" id="IPR005255">
    <property type="entry name" value="PdxA_fam"/>
</dbReference>
<accession>A0A520MT42</accession>
<dbReference type="GO" id="GO:0050570">
    <property type="term" value="F:4-hydroxythreonine-4-phosphate dehydrogenase activity"/>
    <property type="evidence" value="ECO:0007669"/>
    <property type="project" value="UniProtKB-EC"/>
</dbReference>
<evidence type="ECO:0000256" key="3">
    <source>
        <dbReference type="ARBA" id="ARBA00023027"/>
    </source>
</evidence>
<dbReference type="GO" id="GO:0046872">
    <property type="term" value="F:metal ion binding"/>
    <property type="evidence" value="ECO:0007669"/>
    <property type="project" value="UniProtKB-KW"/>
</dbReference>
<protein>
    <submittedName>
        <fullName evidence="4">4-hydroxythreonine-4-phosphate dehydrogenase PdxA</fullName>
        <ecNumber evidence="4">1.1.1.262</ecNumber>
    </submittedName>
</protein>
<evidence type="ECO:0000256" key="1">
    <source>
        <dbReference type="ARBA" id="ARBA00022723"/>
    </source>
</evidence>
<dbReference type="GO" id="GO:0051287">
    <property type="term" value="F:NAD binding"/>
    <property type="evidence" value="ECO:0007669"/>
    <property type="project" value="InterPro"/>
</dbReference>
<evidence type="ECO:0000313" key="5">
    <source>
        <dbReference type="Proteomes" id="UP000320146"/>
    </source>
</evidence>
<dbReference type="PANTHER" id="PTHR30004:SF6">
    <property type="entry name" value="D-THREONATE 4-PHOSPHATE DEHYDROGENASE"/>
    <property type="match status" value="1"/>
</dbReference>
<dbReference type="EC" id="1.1.1.262" evidence="4"/>
<keyword evidence="3" id="KW-0520">NAD</keyword>
<reference evidence="4 5" key="1">
    <citation type="submission" date="2019-02" db="EMBL/GenBank/DDBJ databases">
        <title>Prokaryotic population dynamics and viral predation in marine succession experiment using metagenomics: the confinement effect.</title>
        <authorList>
            <person name="Haro-Moreno J.M."/>
            <person name="Rodriguez-Valera F."/>
            <person name="Lopez-Perez M."/>
        </authorList>
    </citation>
    <scope>NUCLEOTIDE SEQUENCE [LARGE SCALE GENOMIC DNA]</scope>
    <source>
        <strain evidence="4">MED-G166</strain>
    </source>
</reference>
<comment type="caution">
    <text evidence="4">The sequence shown here is derived from an EMBL/GenBank/DDBJ whole genome shotgun (WGS) entry which is preliminary data.</text>
</comment>
<dbReference type="PANTHER" id="PTHR30004">
    <property type="entry name" value="4-HYDROXYTHREONINE-4-PHOSPHATE DEHYDROGENASE"/>
    <property type="match status" value="1"/>
</dbReference>
<gene>
    <name evidence="4" type="primary">pdxA</name>
    <name evidence="4" type="ORF">EVA99_01660</name>
</gene>
<dbReference type="EMBL" id="SHBL01000008">
    <property type="protein sequence ID" value="RZO24391.1"/>
    <property type="molecule type" value="Genomic_DNA"/>
</dbReference>
<dbReference type="AlphaFoldDB" id="A0A520MT42"/>
<dbReference type="SUPFAM" id="SSF53659">
    <property type="entry name" value="Isocitrate/Isopropylmalate dehydrogenase-like"/>
    <property type="match status" value="1"/>
</dbReference>